<evidence type="ECO:0000313" key="2">
    <source>
        <dbReference type="EMBL" id="CAE2280042.1"/>
    </source>
</evidence>
<reference evidence="2" key="1">
    <citation type="submission" date="2021-01" db="EMBL/GenBank/DDBJ databases">
        <authorList>
            <person name="Corre E."/>
            <person name="Pelletier E."/>
            <person name="Niang G."/>
            <person name="Scheremetjew M."/>
            <person name="Finn R."/>
            <person name="Kale V."/>
            <person name="Holt S."/>
            <person name="Cochrane G."/>
            <person name="Meng A."/>
            <person name="Brown T."/>
            <person name="Cohen L."/>
        </authorList>
    </citation>
    <scope>NUCLEOTIDE SEQUENCE</scope>
    <source>
        <strain evidence="2">SoJaBio B1-5/56/2</strain>
    </source>
</reference>
<gene>
    <name evidence="2" type="ORF">NAES01612_LOCUS3364</name>
</gene>
<accession>A0A7S4K0K9</accession>
<proteinExistence type="predicted"/>
<feature type="region of interest" description="Disordered" evidence="1">
    <location>
        <begin position="190"/>
        <end position="232"/>
    </location>
</feature>
<sequence length="232" mass="25192">MSFLMERGVSGWQLIPWRREFKNGGGLELLDSGVVDVKTSANGGQMFIRRSTSVSLDLLIKEVLYGEGMEEGEWVSTSPLAKREQEYGGIQKFGFDRLKDALASFSWILIKIDGTQMYIRLRPSLDLLIEETLHEGGKGGGWVKTNPFLVKKVQEFGGIKGFGFSKLKDALDSCPWIAVKVSNHQMFIKKSGPQPASSSLSSSPSSSSSSSPSPSSSSSSSASSPLPSKNCK</sequence>
<name>A0A7S4K0K9_9EUKA</name>
<feature type="compositionally biased region" description="Low complexity" evidence="1">
    <location>
        <begin position="195"/>
        <end position="232"/>
    </location>
</feature>
<protein>
    <submittedName>
        <fullName evidence="2">Uncharacterized protein</fullName>
    </submittedName>
</protein>
<evidence type="ECO:0000256" key="1">
    <source>
        <dbReference type="SAM" id="MobiDB-lite"/>
    </source>
</evidence>
<dbReference type="EMBL" id="HBKR01005008">
    <property type="protein sequence ID" value="CAE2280042.1"/>
    <property type="molecule type" value="Transcribed_RNA"/>
</dbReference>
<dbReference type="AlphaFoldDB" id="A0A7S4K0K9"/>
<organism evidence="2">
    <name type="scientific">Paramoeba aestuarina</name>
    <dbReference type="NCBI Taxonomy" id="180227"/>
    <lineage>
        <taxon>Eukaryota</taxon>
        <taxon>Amoebozoa</taxon>
        <taxon>Discosea</taxon>
        <taxon>Flabellinia</taxon>
        <taxon>Dactylopodida</taxon>
        <taxon>Paramoebidae</taxon>
        <taxon>Paramoeba</taxon>
    </lineage>
</organism>